<dbReference type="EMBL" id="JAHHUM010001564">
    <property type="protein sequence ID" value="KAK5610501.1"/>
    <property type="molecule type" value="Genomic_DNA"/>
</dbReference>
<dbReference type="Proteomes" id="UP001311232">
    <property type="component" value="Unassembled WGS sequence"/>
</dbReference>
<dbReference type="AlphaFoldDB" id="A0AAV9RND6"/>
<reference evidence="1 2" key="1">
    <citation type="submission" date="2021-06" db="EMBL/GenBank/DDBJ databases">
        <authorList>
            <person name="Palmer J.M."/>
        </authorList>
    </citation>
    <scope>NUCLEOTIDE SEQUENCE [LARGE SCALE GENOMIC DNA]</scope>
    <source>
        <strain evidence="1 2">MEX-2019</strain>
        <tissue evidence="1">Muscle</tissue>
    </source>
</reference>
<sequence length="158" mass="17399">MGLFEKGGMQLQDTLDAKYYMSFFLPGLWSPGRAVAKMQQSSASPVASNQLQQWSPYGAVHGAEENKSFKAEALYFASLVRGGADLGRGRHHVYLIQLGCLQGLPWDLPGRSGAVGLSNKDVEPSPLPCTESTSLVSRVSLDHPKLHLYQHEQEEWIL</sequence>
<protein>
    <submittedName>
        <fullName evidence="1">Uncharacterized protein</fullName>
    </submittedName>
</protein>
<accession>A0AAV9RND6</accession>
<organism evidence="1 2">
    <name type="scientific">Crenichthys baileyi</name>
    <name type="common">White River springfish</name>
    <dbReference type="NCBI Taxonomy" id="28760"/>
    <lineage>
        <taxon>Eukaryota</taxon>
        <taxon>Metazoa</taxon>
        <taxon>Chordata</taxon>
        <taxon>Craniata</taxon>
        <taxon>Vertebrata</taxon>
        <taxon>Euteleostomi</taxon>
        <taxon>Actinopterygii</taxon>
        <taxon>Neopterygii</taxon>
        <taxon>Teleostei</taxon>
        <taxon>Neoteleostei</taxon>
        <taxon>Acanthomorphata</taxon>
        <taxon>Ovalentaria</taxon>
        <taxon>Atherinomorphae</taxon>
        <taxon>Cyprinodontiformes</taxon>
        <taxon>Goodeidae</taxon>
        <taxon>Crenichthys</taxon>
    </lineage>
</organism>
<name>A0AAV9RND6_9TELE</name>
<keyword evidence="2" id="KW-1185">Reference proteome</keyword>
<evidence type="ECO:0000313" key="2">
    <source>
        <dbReference type="Proteomes" id="UP001311232"/>
    </source>
</evidence>
<proteinExistence type="predicted"/>
<gene>
    <name evidence="1" type="ORF">CRENBAI_004078</name>
</gene>
<comment type="caution">
    <text evidence="1">The sequence shown here is derived from an EMBL/GenBank/DDBJ whole genome shotgun (WGS) entry which is preliminary data.</text>
</comment>
<evidence type="ECO:0000313" key="1">
    <source>
        <dbReference type="EMBL" id="KAK5610501.1"/>
    </source>
</evidence>